<evidence type="ECO:0000256" key="6">
    <source>
        <dbReference type="ARBA" id="ARBA00023136"/>
    </source>
</evidence>
<dbReference type="AlphaFoldDB" id="V5XEI1"/>
<feature type="transmembrane region" description="Helical" evidence="7">
    <location>
        <begin position="180"/>
        <end position="200"/>
    </location>
</feature>
<feature type="transmembrane region" description="Helical" evidence="7">
    <location>
        <begin position="54"/>
        <end position="74"/>
    </location>
</feature>
<evidence type="ECO:0000256" key="4">
    <source>
        <dbReference type="ARBA" id="ARBA00022692"/>
    </source>
</evidence>
<dbReference type="eggNOG" id="COG2252">
    <property type="taxonomic scope" value="Bacteria"/>
</dbReference>
<dbReference type="InterPro" id="IPR006043">
    <property type="entry name" value="NCS2"/>
</dbReference>
<feature type="transmembrane region" description="Helical" evidence="7">
    <location>
        <begin position="403"/>
        <end position="434"/>
    </location>
</feature>
<sequence>MNRLDRFFEITARGSTISSELRGGVVTFIAMAYIIVLNPIILSGTPDVTGNQLGFTQVSAVTSLAAGVMTILFGVIARLPFAFAAGLGINSFLASSVVGELTWPEAMGLVVINGIIIVLLAVTGLRRLIFDAVPIQLKLAITAGIGLFILFIGLVDAGFVASTGGPSPPVGLGSGGAGSISSIPTVVFVFTLLLTGILVARKIRGGILIGLITGTIVAVAVEAIWHLGSATEKPGGWGLSVPTLSGSPFAVPDLSLVGEFSLDSVGRIGILAAVMLVFTLVFTNFFDAMGTFTGLSKQAGVADDKGNFPRLQSALVVEGAGAVVGGAASASSNTVFIESGAGIGEGARTGLASLVTGALFLAAMFLTPLAAIVPTEVAAAALVIVGAMMASHLRDIDLADFSIALPVVLTVAVMPLSYSIANGIGVGFISWVVVRTAAGKGREISPLLWVVAAGFLLYFARGWIDSLIGV</sequence>
<dbReference type="PANTHER" id="PTHR43337">
    <property type="entry name" value="XANTHINE/URACIL PERMEASE C887.17-RELATED"/>
    <property type="match status" value="1"/>
</dbReference>
<feature type="transmembrane region" description="Helical" evidence="7">
    <location>
        <begin position="137"/>
        <end position="160"/>
    </location>
</feature>
<gene>
    <name evidence="8" type="ORF">D174_18430</name>
</gene>
<accession>V5XEI1</accession>
<keyword evidence="3" id="KW-0813">Transport</keyword>
<evidence type="ECO:0000256" key="1">
    <source>
        <dbReference type="ARBA" id="ARBA00004127"/>
    </source>
</evidence>
<evidence type="ECO:0000256" key="5">
    <source>
        <dbReference type="ARBA" id="ARBA00022989"/>
    </source>
</evidence>
<dbReference type="HOGENOM" id="CLU_024508_0_0_11"/>
<feature type="transmembrane region" description="Helical" evidence="7">
    <location>
        <begin position="207"/>
        <end position="227"/>
    </location>
</feature>
<dbReference type="PANTHER" id="PTHR43337:SF1">
    <property type="entry name" value="XANTHINE_URACIL PERMEASE C887.17-RELATED"/>
    <property type="match status" value="1"/>
</dbReference>
<dbReference type="InterPro" id="IPR045018">
    <property type="entry name" value="Azg-like"/>
</dbReference>
<proteinExistence type="inferred from homology"/>
<keyword evidence="5 7" id="KW-1133">Transmembrane helix</keyword>
<dbReference type="Proteomes" id="UP000018763">
    <property type="component" value="Chromosome"/>
</dbReference>
<evidence type="ECO:0000256" key="3">
    <source>
        <dbReference type="ARBA" id="ARBA00022448"/>
    </source>
</evidence>
<dbReference type="GO" id="GO:0005345">
    <property type="term" value="F:purine nucleobase transmembrane transporter activity"/>
    <property type="evidence" value="ECO:0007669"/>
    <property type="project" value="TreeGrafter"/>
</dbReference>
<dbReference type="RefSeq" id="WP_019512256.1">
    <property type="nucleotide sequence ID" value="NC_023036.2"/>
</dbReference>
<feature type="transmembrane region" description="Helical" evidence="7">
    <location>
        <begin position="107"/>
        <end position="125"/>
    </location>
</feature>
<dbReference type="KEGG" id="mne:D174_18430"/>
<evidence type="ECO:0000256" key="7">
    <source>
        <dbReference type="SAM" id="Phobius"/>
    </source>
</evidence>
<reference evidence="8 9" key="1">
    <citation type="journal article" date="2014" name="Genome Announc.">
        <title>Complete Genome Sequence of Sterol-Transforming Mycobacterium neoaurum Strain VKM Ac-1815D.</title>
        <authorList>
            <person name="Shtratnikova V.Y."/>
            <person name="Bragin E.Y."/>
            <person name="Dovbnya D.V."/>
            <person name="Pekov Y.A."/>
            <person name="Schelkunov M.I."/>
            <person name="Strizhov N."/>
            <person name="Ivashina T.V."/>
            <person name="Ashapkin V.V."/>
            <person name="Donova M.V."/>
        </authorList>
    </citation>
    <scope>NUCLEOTIDE SEQUENCE [LARGE SCALE GENOMIC DNA]</scope>
    <source>
        <strain evidence="8 9">VKM Ac-1815D</strain>
    </source>
</reference>
<dbReference type="GO" id="GO:0012505">
    <property type="term" value="C:endomembrane system"/>
    <property type="evidence" value="ECO:0007669"/>
    <property type="project" value="UniProtKB-SubCell"/>
</dbReference>
<feature type="transmembrane region" description="Helical" evidence="7">
    <location>
        <begin position="265"/>
        <end position="286"/>
    </location>
</feature>
<dbReference type="Pfam" id="PF00860">
    <property type="entry name" value="Xan_ur_permease"/>
    <property type="match status" value="1"/>
</dbReference>
<feature type="transmembrane region" description="Helical" evidence="7">
    <location>
        <begin position="21"/>
        <end position="42"/>
    </location>
</feature>
<feature type="transmembrane region" description="Helical" evidence="7">
    <location>
        <begin position="81"/>
        <end position="101"/>
    </location>
</feature>
<evidence type="ECO:0000313" key="8">
    <source>
        <dbReference type="EMBL" id="AHC26422.1"/>
    </source>
</evidence>
<dbReference type="GeneID" id="43451441"/>
<comment type="subcellular location">
    <subcellularLocation>
        <location evidence="1">Endomembrane system</location>
        <topology evidence="1">Multi-pass membrane protein</topology>
    </subcellularLocation>
</comment>
<protein>
    <submittedName>
        <fullName evidence="8">MFS transporter</fullName>
    </submittedName>
</protein>
<name>V5XEI1_MYCNE</name>
<feature type="transmembrane region" description="Helical" evidence="7">
    <location>
        <begin position="358"/>
        <end position="391"/>
    </location>
</feature>
<organism evidence="8 9">
    <name type="scientific">Mycolicibacterium neoaurum VKM Ac-1815D</name>
    <dbReference type="NCBI Taxonomy" id="700508"/>
    <lineage>
        <taxon>Bacteria</taxon>
        <taxon>Bacillati</taxon>
        <taxon>Actinomycetota</taxon>
        <taxon>Actinomycetes</taxon>
        <taxon>Mycobacteriales</taxon>
        <taxon>Mycobacteriaceae</taxon>
        <taxon>Mycolicibacterium</taxon>
    </lineage>
</organism>
<dbReference type="EMBL" id="CP006936">
    <property type="protein sequence ID" value="AHC26422.1"/>
    <property type="molecule type" value="Genomic_DNA"/>
</dbReference>
<dbReference type="GO" id="GO:0005886">
    <property type="term" value="C:plasma membrane"/>
    <property type="evidence" value="ECO:0007669"/>
    <property type="project" value="TreeGrafter"/>
</dbReference>
<keyword evidence="4 7" id="KW-0812">Transmembrane</keyword>
<evidence type="ECO:0000313" key="9">
    <source>
        <dbReference type="Proteomes" id="UP000018763"/>
    </source>
</evidence>
<evidence type="ECO:0000256" key="2">
    <source>
        <dbReference type="ARBA" id="ARBA00005697"/>
    </source>
</evidence>
<feature type="transmembrane region" description="Helical" evidence="7">
    <location>
        <begin position="446"/>
        <end position="464"/>
    </location>
</feature>
<keyword evidence="9" id="KW-1185">Reference proteome</keyword>
<comment type="similarity">
    <text evidence="2">Belongs to the nucleobase:cation symporter-2 (NCS2) (TC 2.A.40) family. Azg-like subfamily.</text>
</comment>
<keyword evidence="6 7" id="KW-0472">Membrane</keyword>